<evidence type="ECO:0000256" key="1">
    <source>
        <dbReference type="SAM" id="MobiDB-lite"/>
    </source>
</evidence>
<evidence type="ECO:0000313" key="4">
    <source>
        <dbReference type="Proteomes" id="UP001159405"/>
    </source>
</evidence>
<feature type="compositionally biased region" description="Low complexity" evidence="1">
    <location>
        <begin position="212"/>
        <end position="241"/>
    </location>
</feature>
<sequence>MPAGKSENEYSECVPPGALSTSQENLYSTLNFGRNEFLNVSALTVSTKNLWEGKTKQQSTRDLRLEPMYIDVVSESTTAGKSSRRLTCFIAWLVMLTILSFASLAVTVFIFYKGGMTNEKPTSTTLDTNGARDSGKFNPRLGSLQSSDIERINQLSKNLTSLWQKLENVSKMAGPPGMKGSTGPQGPRGFNGSTGVPGKPGASGPPGPPGPEGADGPRGFNGSDGKQGPPGSPGPQGAEGPMGPPGKNGTRGLNGSPGPPGPRGAGNFSSCAFGPPAAQFGSAGLSADIAVTITEKAVRIVHISINWTTRSSVTN</sequence>
<accession>A0ABN8PDR3</accession>
<name>A0ABN8PDR3_9CNID</name>
<feature type="region of interest" description="Disordered" evidence="1">
    <location>
        <begin position="120"/>
        <end position="142"/>
    </location>
</feature>
<gene>
    <name evidence="3" type="ORF">PLOB_00041487</name>
</gene>
<keyword evidence="2" id="KW-0472">Membrane</keyword>
<dbReference type="PANTHER" id="PTHR24637">
    <property type="entry name" value="COLLAGEN"/>
    <property type="match status" value="1"/>
</dbReference>
<feature type="transmembrane region" description="Helical" evidence="2">
    <location>
        <begin position="89"/>
        <end position="112"/>
    </location>
</feature>
<organism evidence="3 4">
    <name type="scientific">Porites lobata</name>
    <dbReference type="NCBI Taxonomy" id="104759"/>
    <lineage>
        <taxon>Eukaryota</taxon>
        <taxon>Metazoa</taxon>
        <taxon>Cnidaria</taxon>
        <taxon>Anthozoa</taxon>
        <taxon>Hexacorallia</taxon>
        <taxon>Scleractinia</taxon>
        <taxon>Fungiina</taxon>
        <taxon>Poritidae</taxon>
        <taxon>Porites</taxon>
    </lineage>
</organism>
<evidence type="ECO:0000313" key="3">
    <source>
        <dbReference type="EMBL" id="CAH3140998.1"/>
    </source>
</evidence>
<feature type="region of interest" description="Disordered" evidence="1">
    <location>
        <begin position="171"/>
        <end position="270"/>
    </location>
</feature>
<keyword evidence="2" id="KW-1133">Transmembrane helix</keyword>
<reference evidence="3 4" key="1">
    <citation type="submission" date="2022-05" db="EMBL/GenBank/DDBJ databases">
        <authorList>
            <consortium name="Genoscope - CEA"/>
            <person name="William W."/>
        </authorList>
    </citation>
    <scope>NUCLEOTIDE SEQUENCE [LARGE SCALE GENOMIC DNA]</scope>
</reference>
<keyword evidence="4" id="KW-1185">Reference proteome</keyword>
<protein>
    <submittedName>
        <fullName evidence="3">Uncharacterized protein</fullName>
    </submittedName>
</protein>
<dbReference type="Pfam" id="PF01391">
    <property type="entry name" value="Collagen"/>
    <property type="match status" value="1"/>
</dbReference>
<keyword evidence="2" id="KW-0812">Transmembrane</keyword>
<proteinExistence type="predicted"/>
<dbReference type="Proteomes" id="UP001159405">
    <property type="component" value="Unassembled WGS sequence"/>
</dbReference>
<evidence type="ECO:0000256" key="2">
    <source>
        <dbReference type="SAM" id="Phobius"/>
    </source>
</evidence>
<dbReference type="InterPro" id="IPR008160">
    <property type="entry name" value="Collagen"/>
</dbReference>
<dbReference type="EMBL" id="CALNXK010000065">
    <property type="protein sequence ID" value="CAH3140998.1"/>
    <property type="molecule type" value="Genomic_DNA"/>
</dbReference>
<comment type="caution">
    <text evidence="3">The sequence shown here is derived from an EMBL/GenBank/DDBJ whole genome shotgun (WGS) entry which is preliminary data.</text>
</comment>
<dbReference type="PANTHER" id="PTHR24637:SF421">
    <property type="entry name" value="CUTICLE COLLAGEN DPY-2"/>
    <property type="match status" value="1"/>
</dbReference>